<feature type="compositionally biased region" description="Low complexity" evidence="1">
    <location>
        <begin position="36"/>
        <end position="47"/>
    </location>
</feature>
<dbReference type="AlphaFoldDB" id="A0AAW6ZJS6"/>
<dbReference type="Proteomes" id="UP001225576">
    <property type="component" value="Unassembled WGS sequence"/>
</dbReference>
<comment type="caution">
    <text evidence="2">The sequence shown here is derived from an EMBL/GenBank/DDBJ whole genome shotgun (WGS) entry which is preliminary data.</text>
</comment>
<dbReference type="EMBL" id="JASPDQ010000034">
    <property type="protein sequence ID" value="MDK8602734.1"/>
    <property type="molecule type" value="Genomic_DNA"/>
</dbReference>
<name>A0AAW6ZJS6_9ACTO</name>
<feature type="region of interest" description="Disordered" evidence="1">
    <location>
        <begin position="35"/>
        <end position="110"/>
    </location>
</feature>
<feature type="compositionally biased region" description="Basic residues" evidence="1">
    <location>
        <begin position="73"/>
        <end position="84"/>
    </location>
</feature>
<organism evidence="2 3">
    <name type="scientific">Trueperella bernardiae</name>
    <dbReference type="NCBI Taxonomy" id="59561"/>
    <lineage>
        <taxon>Bacteria</taxon>
        <taxon>Bacillati</taxon>
        <taxon>Actinomycetota</taxon>
        <taxon>Actinomycetes</taxon>
        <taxon>Actinomycetales</taxon>
        <taxon>Actinomycetaceae</taxon>
        <taxon>Trueperella</taxon>
    </lineage>
</organism>
<gene>
    <name evidence="2" type="ORF">QP858_09740</name>
</gene>
<proteinExistence type="predicted"/>
<evidence type="ECO:0000256" key="1">
    <source>
        <dbReference type="SAM" id="MobiDB-lite"/>
    </source>
</evidence>
<evidence type="ECO:0000313" key="3">
    <source>
        <dbReference type="Proteomes" id="UP001225576"/>
    </source>
</evidence>
<evidence type="ECO:0000313" key="2">
    <source>
        <dbReference type="EMBL" id="MDK8602734.1"/>
    </source>
</evidence>
<dbReference type="RefSeq" id="WP_285321729.1">
    <property type="nucleotide sequence ID" value="NZ_JASPDQ010000034.1"/>
</dbReference>
<protein>
    <submittedName>
        <fullName evidence="2">Uncharacterized protein</fullName>
    </submittedName>
</protein>
<feature type="compositionally biased region" description="Low complexity" evidence="1">
    <location>
        <begin position="85"/>
        <end position="110"/>
    </location>
</feature>
<accession>A0AAW6ZJS6</accession>
<reference evidence="2" key="1">
    <citation type="submission" date="2023-05" db="EMBL/GenBank/DDBJ databases">
        <title>Genomic Catalog of Human Bladder Bacteria.</title>
        <authorList>
            <person name="Du J."/>
        </authorList>
    </citation>
    <scope>NUCLEOTIDE SEQUENCE</scope>
    <source>
        <strain evidence="2">UMB1304A</strain>
    </source>
</reference>
<sequence>MDTTHFLEEMRRMNEERMAAAERIADALARREEAHAAAAEADSQTEAAFRDAERAGWTTTELNRLRPSDLAPRKRSTRTRRPRKTSSSSATPEASSTVAPTATETAPATN</sequence>